<dbReference type="AlphaFoldDB" id="A0A0F5PMI0"/>
<name>A0A0F5PMI0_9THEO</name>
<accession>A0A0F5PMI0</accession>
<proteinExistence type="predicted"/>
<reference evidence="1 2" key="2">
    <citation type="journal article" date="2015" name="BMC Genomics">
        <title>Analysis of three genomes within the thermophilic bacterial species Caldanaerobacter subterraneus with a focus on carbon monoxide dehydrogenase evolution and hydrolase diversity.</title>
        <authorList>
            <person name="Sant'Anna F.H."/>
            <person name="Lebedinsky A.V."/>
            <person name="Sokolova T.G."/>
            <person name="Robb F.T."/>
            <person name="Gonzalez J.M."/>
        </authorList>
    </citation>
    <scope>NUCLEOTIDE SEQUENCE [LARGE SCALE GENOMIC DNA]</scope>
    <source>
        <strain evidence="1 2">DSM 12653</strain>
    </source>
</reference>
<gene>
    <name evidence="1" type="ORF">CDSM653_01111</name>
</gene>
<organism evidence="1 2">
    <name type="scientific">Caldanaerobacter subterraneus subsp. pacificus DSM 12653</name>
    <dbReference type="NCBI Taxonomy" id="391606"/>
    <lineage>
        <taxon>Bacteria</taxon>
        <taxon>Bacillati</taxon>
        <taxon>Bacillota</taxon>
        <taxon>Clostridia</taxon>
        <taxon>Thermoanaerobacterales</taxon>
        <taxon>Thermoanaerobacteraceae</taxon>
        <taxon>Caldanaerobacter</taxon>
    </lineage>
</organism>
<sequence length="49" mass="5944">MFSFDFHRNSSLSFCNWGCDLVFYVNLYKFNEHGRNSFENILKIYNEVP</sequence>
<protein>
    <submittedName>
        <fullName evidence="1">Uncharacterized protein</fullName>
    </submittedName>
</protein>
<comment type="caution">
    <text evidence="1">The sequence shown here is derived from an EMBL/GenBank/DDBJ whole genome shotgun (WGS) entry which is preliminary data.</text>
</comment>
<evidence type="ECO:0000313" key="1">
    <source>
        <dbReference type="EMBL" id="KKC29882.1"/>
    </source>
</evidence>
<dbReference type="EMBL" id="ABXP02000066">
    <property type="protein sequence ID" value="KKC29882.1"/>
    <property type="molecule type" value="Genomic_DNA"/>
</dbReference>
<reference evidence="1 2" key="1">
    <citation type="submission" date="2008-07" db="EMBL/GenBank/DDBJ databases">
        <authorList>
            <person name="Gonzalez J."/>
            <person name="Sokolova T."/>
            <person name="Ferriera S."/>
            <person name="Johnson J."/>
            <person name="Kravitz S."/>
            <person name="Beeson K."/>
            <person name="Sutton G."/>
            <person name="Rogers Y.-H."/>
            <person name="Friedman R."/>
            <person name="Frazier M."/>
            <person name="Venter J.C."/>
        </authorList>
    </citation>
    <scope>NUCLEOTIDE SEQUENCE [LARGE SCALE GENOMIC DNA]</scope>
    <source>
        <strain evidence="1 2">DSM 12653</strain>
    </source>
</reference>
<evidence type="ECO:0000313" key="2">
    <source>
        <dbReference type="Proteomes" id="UP000010146"/>
    </source>
</evidence>
<reference evidence="2" key="3">
    <citation type="submission" date="2015-02" db="EMBL/GenBank/DDBJ databases">
        <title>Genome analysis of three genomes within the thermophilic hydrogenogenic bacterial species Caldanaerobacter subterraneus.</title>
        <authorList>
            <person name="Sant'Anna F.H."/>
            <person name="Lebedinsky A."/>
            <person name="Sokolova T."/>
            <person name="Robb F.T."/>
            <person name="Gonzalez J.M."/>
        </authorList>
    </citation>
    <scope>NUCLEOTIDE SEQUENCE [LARGE SCALE GENOMIC DNA]</scope>
    <source>
        <strain evidence="2">DSM 12653</strain>
    </source>
</reference>
<dbReference type="Proteomes" id="UP000010146">
    <property type="component" value="Unassembled WGS sequence"/>
</dbReference>